<accession>A0A132BT98</accession>
<dbReference type="EMBL" id="LPUY01000093">
    <property type="protein sequence ID" value="KUP91583.1"/>
    <property type="molecule type" value="Genomic_DNA"/>
</dbReference>
<dbReference type="Proteomes" id="UP000068382">
    <property type="component" value="Unassembled WGS sequence"/>
</dbReference>
<proteinExistence type="predicted"/>
<organism evidence="1 2">
    <name type="scientific">Tritonibacter horizontis</name>
    <dbReference type="NCBI Taxonomy" id="1768241"/>
    <lineage>
        <taxon>Bacteria</taxon>
        <taxon>Pseudomonadati</taxon>
        <taxon>Pseudomonadota</taxon>
        <taxon>Alphaproteobacteria</taxon>
        <taxon>Rhodobacterales</taxon>
        <taxon>Paracoccaceae</taxon>
        <taxon>Tritonibacter</taxon>
    </lineage>
</organism>
<dbReference type="SUPFAM" id="SSF54909">
    <property type="entry name" value="Dimeric alpha+beta barrel"/>
    <property type="match status" value="1"/>
</dbReference>
<gene>
    <name evidence="1" type="ORF">TRIHO_35400</name>
</gene>
<name>A0A132BT98_9RHOB</name>
<protein>
    <recommendedName>
        <fullName evidence="3">ABM domain-containing protein</fullName>
    </recommendedName>
</protein>
<dbReference type="PATRIC" id="fig|1768241.3.peg.3695"/>
<keyword evidence="2" id="KW-1185">Reference proteome</keyword>
<dbReference type="AlphaFoldDB" id="A0A132BT98"/>
<dbReference type="OrthoDB" id="1445730at2"/>
<comment type="caution">
    <text evidence="1">The sequence shown here is derived from an EMBL/GenBank/DDBJ whole genome shotgun (WGS) entry which is preliminary data.</text>
</comment>
<evidence type="ECO:0008006" key="3">
    <source>
        <dbReference type="Google" id="ProtNLM"/>
    </source>
</evidence>
<reference evidence="1 2" key="1">
    <citation type="submission" date="2015-12" db="EMBL/GenBank/DDBJ databases">
        <title>Genome sequence of the marine Rhodobacteraceae strain O3.65, Candidatus Tritonibacter horizontis.</title>
        <authorList>
            <person name="Poehlein A."/>
            <person name="Giebel H.A."/>
            <person name="Voget S."/>
            <person name="Brinkhoff T."/>
        </authorList>
    </citation>
    <scope>NUCLEOTIDE SEQUENCE [LARGE SCALE GENOMIC DNA]</scope>
    <source>
        <strain evidence="1 2">O3.65</strain>
    </source>
</reference>
<evidence type="ECO:0000313" key="1">
    <source>
        <dbReference type="EMBL" id="KUP91583.1"/>
    </source>
</evidence>
<evidence type="ECO:0000313" key="2">
    <source>
        <dbReference type="Proteomes" id="UP000068382"/>
    </source>
</evidence>
<dbReference type="InterPro" id="IPR011008">
    <property type="entry name" value="Dimeric_a/b-barrel"/>
</dbReference>
<sequence length="101" mass="11255">MESKHVVEVVKWKAKPTVSNDEMVSAVNGILSDLETLPGFISQTLYIDDEGYWVDLYHWETHEQGVASNDLMAARPSFLALTELIDPTSVSIEFLSLPESA</sequence>
<dbReference type="RefSeq" id="WP_068246777.1">
    <property type="nucleotide sequence ID" value="NZ_LPUY01000093.1"/>
</dbReference>